<dbReference type="Proteomes" id="UP000237749">
    <property type="component" value="Unassembled WGS sequence"/>
</dbReference>
<dbReference type="PROSITE" id="PS51257">
    <property type="entry name" value="PROKAR_LIPOPROTEIN"/>
    <property type="match status" value="1"/>
</dbReference>
<name>A0A2S6HMM5_9FIRM</name>
<proteinExistence type="predicted"/>
<evidence type="ECO:0000313" key="2">
    <source>
        <dbReference type="Proteomes" id="UP000237749"/>
    </source>
</evidence>
<evidence type="ECO:0000313" key="1">
    <source>
        <dbReference type="EMBL" id="PPK78613.1"/>
    </source>
</evidence>
<comment type="caution">
    <text evidence="1">The sequence shown here is derived from an EMBL/GenBank/DDBJ whole genome shotgun (WGS) entry which is preliminary data.</text>
</comment>
<protein>
    <recommendedName>
        <fullName evidence="3">Lipoprotein</fullName>
    </recommendedName>
</protein>
<keyword evidence="2" id="KW-1185">Reference proteome</keyword>
<evidence type="ECO:0008006" key="3">
    <source>
        <dbReference type="Google" id="ProtNLM"/>
    </source>
</evidence>
<sequence>MEENQMKKAIAIFLAVIVVAALLTSCRTTSRKHIKPLFSHVSAQIFII</sequence>
<gene>
    <name evidence="1" type="ORF">BXY41_114118</name>
</gene>
<reference evidence="1 2" key="1">
    <citation type="submission" date="2018-02" db="EMBL/GenBank/DDBJ databases">
        <title>Genomic Encyclopedia of Archaeal and Bacterial Type Strains, Phase II (KMG-II): from individual species to whole genera.</title>
        <authorList>
            <person name="Goeker M."/>
        </authorList>
    </citation>
    <scope>NUCLEOTIDE SEQUENCE [LARGE SCALE GENOMIC DNA]</scope>
    <source>
        <strain evidence="1 2">DSM 3808</strain>
    </source>
</reference>
<dbReference type="AlphaFoldDB" id="A0A2S6HMM5"/>
<organism evidence="1 2">
    <name type="scientific">Lacrimispora xylanisolvens</name>
    <dbReference type="NCBI Taxonomy" id="384636"/>
    <lineage>
        <taxon>Bacteria</taxon>
        <taxon>Bacillati</taxon>
        <taxon>Bacillota</taxon>
        <taxon>Clostridia</taxon>
        <taxon>Lachnospirales</taxon>
        <taxon>Lachnospiraceae</taxon>
        <taxon>Lacrimispora</taxon>
    </lineage>
</organism>
<accession>A0A2S6HMM5</accession>
<dbReference type="EMBL" id="PTJA01000014">
    <property type="protein sequence ID" value="PPK78613.1"/>
    <property type="molecule type" value="Genomic_DNA"/>
</dbReference>